<comment type="caution">
    <text evidence="1">The sequence shown here is derived from an EMBL/GenBank/DDBJ whole genome shotgun (WGS) entry which is preliminary data.</text>
</comment>
<name>A0ACC2X5I8_9TREE</name>
<keyword evidence="2" id="KW-1185">Reference proteome</keyword>
<dbReference type="Proteomes" id="UP001234202">
    <property type="component" value="Unassembled WGS sequence"/>
</dbReference>
<sequence>MLRAFSRAACRPTIPTSGTATATTARSYAVPSLSLQRAATATASAVHPNGDDDHPHPHHTHTHTHTHTKLDALPARETSATPRLAHSTTAGGGGGLHQLPTVAPAFTILPTPLPDDRVPRSNNAASRSASSHGTSYTFDTPSSSSSSSTPDARTQSELYPSTGLLDALSLISVCLKRKETTPRGYEIFKRIVQDARTGRCAVPDAAVWGSVIEGVAALAKLSPPPTEEKAGGRNLVDERSEQIKRFEAEAWERKGRELVALWEGLNDAAVANGGGGQERGLGAALKGRPVGLQRGGDKVYQGWLRGLLHSGSSLQPFLPYLDPPTQLHLSELVTAFNTRDREILFTRLAEEAEQTGREGLRREVEIVKGQQEERRKRAAGGGMRDVVQVKPILAKERYSSKFAQDAGVLGDEKSMMDGLPRFAIANLRATLKGLETGADDLPIRRQEALEAASLQAARAELEHAHEQMVQMGLKDVADSQKLGSGKLQAWMWDWLQGMTKRLEVDLKVLDEVEEKAQEKAAAGGKKTVGGQRVPPKVESVMDVSFDKTASNPDLALYLRLLSPDRLALVTILEIMRLGNSGGVSDGMKTLRALLSVGKAVETEYRASTMQSIIGEDSGSWLRSIGGGGDGPGGTQQAGGNERSIRAAWDRIGKTVTAEAGAQQENPTAAAATGGFNRLDEFTIESLRQVWTPDWTQAKHLAIGSFLVRALIDTAKVTRYMKDADGVEHVEEQPAFAHAYEYVKGNKLGIIKLNPAVSSRIAKDDMSVVMHPKHLPMLIPPRPWKSFEDGGYLFHKVPVMRFKESAEQTTYMRRASEAGRLDSVFAGLNVLSTTPWAINRQVFDVVLQCWNSGEAVADIPAAEGVAQYKIPEKPDPRDADPESRTKYVAALRAVTTQMAKDHSERCKFNYNLEIARSYLNDVFYIPHNLDFRGRAYPIPPHLNPVGDDLARGLLTFGIKKPLGERGLMWLRIHLANLYGFDKASFKDREQFAIDHEKEIFDSADNPQGGAKWWLQAEDPWQCLACCIEIAAALRSPDPTAYLSSLPVHQDGTCNGMQHYAALGGDTQGARAVNLEGGDKPADVYTHIADLVNVIVNRDAEEGQPLAIAAKGKVLRKVVKQTVMTTVYGVTFIGAKDQIAKQLNAKGEIPRELVYFVSTYLAKTVLNCIGDIFSGARAIQDWLTVSAKLISRSIPTERVPMSLEPLVSSGPSPRQKLSASGKPLTRLTKELMTSVVWTSPLGLPVVQPYRKPVRKQVMTSLQTVYIADPNAVAEVAPGKQATAMPPNFIHSLDATHMLLTAMQCKEDDVTFASVHDSYWSHACSIDKLSENIREMFIDLHSRDIIGDLRREFVERYADHVIPLAIARGILNGKRGLRAMSASNVTEADEDAVNIEEEMDEDAILSEDDAADQPAPSPNAKRPRKAKAATSQLLHPDGTPIELLEYDGKAFVRFADVLPPCPPKGEFDVNRIRLSPYFFS</sequence>
<gene>
    <name evidence="1" type="ORF">QFC24_005759</name>
</gene>
<dbReference type="EMBL" id="JASBWV010000025">
    <property type="protein sequence ID" value="KAJ9119288.1"/>
    <property type="molecule type" value="Genomic_DNA"/>
</dbReference>
<evidence type="ECO:0000313" key="2">
    <source>
        <dbReference type="Proteomes" id="UP001234202"/>
    </source>
</evidence>
<proteinExistence type="predicted"/>
<protein>
    <submittedName>
        <fullName evidence="1">Uncharacterized protein</fullName>
    </submittedName>
</protein>
<organism evidence="1 2">
    <name type="scientific">Naganishia onofrii</name>
    <dbReference type="NCBI Taxonomy" id="1851511"/>
    <lineage>
        <taxon>Eukaryota</taxon>
        <taxon>Fungi</taxon>
        <taxon>Dikarya</taxon>
        <taxon>Basidiomycota</taxon>
        <taxon>Agaricomycotina</taxon>
        <taxon>Tremellomycetes</taxon>
        <taxon>Filobasidiales</taxon>
        <taxon>Filobasidiaceae</taxon>
        <taxon>Naganishia</taxon>
    </lineage>
</organism>
<accession>A0ACC2X5I8</accession>
<evidence type="ECO:0000313" key="1">
    <source>
        <dbReference type="EMBL" id="KAJ9119288.1"/>
    </source>
</evidence>
<reference evidence="1" key="1">
    <citation type="submission" date="2023-04" db="EMBL/GenBank/DDBJ databases">
        <title>Draft Genome sequencing of Naganishia species isolated from polar environments using Oxford Nanopore Technology.</title>
        <authorList>
            <person name="Leo P."/>
            <person name="Venkateswaran K."/>
        </authorList>
    </citation>
    <scope>NUCLEOTIDE SEQUENCE</scope>
    <source>
        <strain evidence="1">DBVPG 5303</strain>
    </source>
</reference>